<gene>
    <name evidence="2" type="ORF">MNBD_GAMMA01-1332</name>
</gene>
<organism evidence="2">
    <name type="scientific">hydrothermal vent metagenome</name>
    <dbReference type="NCBI Taxonomy" id="652676"/>
    <lineage>
        <taxon>unclassified sequences</taxon>
        <taxon>metagenomes</taxon>
        <taxon>ecological metagenomes</taxon>
    </lineage>
</organism>
<sequence>MSEPTMLYRPDRVHGATASEQPHRSTGSIYYYQVFSSGDIDNQRKKGWYSCPSKFPKNFKKVAK</sequence>
<accession>A0A3B0W5M5</accession>
<dbReference type="AlphaFoldDB" id="A0A3B0W5M5"/>
<protein>
    <submittedName>
        <fullName evidence="2">Uncharacterized protein</fullName>
    </submittedName>
</protein>
<name>A0A3B0W5M5_9ZZZZ</name>
<feature type="region of interest" description="Disordered" evidence="1">
    <location>
        <begin position="1"/>
        <end position="24"/>
    </location>
</feature>
<reference evidence="2" key="1">
    <citation type="submission" date="2018-06" db="EMBL/GenBank/DDBJ databases">
        <authorList>
            <person name="Zhirakovskaya E."/>
        </authorList>
    </citation>
    <scope>NUCLEOTIDE SEQUENCE</scope>
</reference>
<dbReference type="EMBL" id="UOEW01000214">
    <property type="protein sequence ID" value="VAW38944.1"/>
    <property type="molecule type" value="Genomic_DNA"/>
</dbReference>
<proteinExistence type="predicted"/>
<evidence type="ECO:0000313" key="2">
    <source>
        <dbReference type="EMBL" id="VAW38944.1"/>
    </source>
</evidence>
<evidence type="ECO:0000256" key="1">
    <source>
        <dbReference type="SAM" id="MobiDB-lite"/>
    </source>
</evidence>